<dbReference type="Gene3D" id="3.30.70.560">
    <property type="entry name" value="7,8-Dihydro-6-hydroxymethylpterin-pyrophosphokinase HPPK"/>
    <property type="match status" value="1"/>
</dbReference>
<keyword evidence="7 14" id="KW-0418">Kinase</keyword>
<feature type="domain" description="7,8-dihydro-6-hydroxymethylpterin-pyrophosphokinase" evidence="13">
    <location>
        <begin position="91"/>
        <end position="102"/>
    </location>
</feature>
<dbReference type="RefSeq" id="WP_217698027.1">
    <property type="nucleotide sequence ID" value="NZ_MVBK01000058.1"/>
</dbReference>
<evidence type="ECO:0000256" key="12">
    <source>
        <dbReference type="ARBA" id="ARBA00033413"/>
    </source>
</evidence>
<comment type="function">
    <text evidence="10">Catalyzes the transfer of pyrophosphate from adenosine triphosphate (ATP) to 6-hydroxymethyl-7,8-dihydropterin, an enzymatic step in folate biosynthesis pathway.</text>
</comment>
<dbReference type="PANTHER" id="PTHR43071:SF1">
    <property type="entry name" value="2-AMINO-4-HYDROXY-6-HYDROXYMETHYLDIHYDROPTERIDINE PYROPHOSPHOKINASE"/>
    <property type="match status" value="1"/>
</dbReference>
<evidence type="ECO:0000256" key="10">
    <source>
        <dbReference type="ARBA" id="ARBA00029409"/>
    </source>
</evidence>
<evidence type="ECO:0000256" key="3">
    <source>
        <dbReference type="ARBA" id="ARBA00013253"/>
    </source>
</evidence>
<keyword evidence="5" id="KW-0808">Transferase</keyword>
<comment type="pathway">
    <text evidence="1">Cofactor biosynthesis; tetrahydrofolate biosynthesis; 2-amino-4-hydroxy-6-hydroxymethyl-7,8-dihydropteridine diphosphate from 7,8-dihydroneopterin triphosphate: step 4/4.</text>
</comment>
<evidence type="ECO:0000256" key="8">
    <source>
        <dbReference type="ARBA" id="ARBA00022840"/>
    </source>
</evidence>
<dbReference type="STRING" id="108003.B1C78_10230"/>
<evidence type="ECO:0000313" key="15">
    <source>
        <dbReference type="Proteomes" id="UP000189462"/>
    </source>
</evidence>
<dbReference type="GO" id="GO:0003848">
    <property type="term" value="F:2-amino-4-hydroxy-6-hydroxymethyldihydropteridine diphosphokinase activity"/>
    <property type="evidence" value="ECO:0007669"/>
    <property type="project" value="UniProtKB-EC"/>
</dbReference>
<reference evidence="14 15" key="1">
    <citation type="submission" date="2017-02" db="EMBL/GenBank/DDBJ databases">
        <title>Genomic diversity within the haloalkaliphilic genus Thioalkalivibrio.</title>
        <authorList>
            <person name="Ahn A.-C."/>
            <person name="Meier-Kolthoff J."/>
            <person name="Overmars L."/>
            <person name="Richter M."/>
            <person name="Woyke T."/>
            <person name="Sorokin D.Y."/>
            <person name="Muyzer G."/>
        </authorList>
    </citation>
    <scope>NUCLEOTIDE SEQUENCE [LARGE SCALE GENOMIC DNA]</scope>
    <source>
        <strain evidence="14 15">ALJD</strain>
    </source>
</reference>
<evidence type="ECO:0000256" key="4">
    <source>
        <dbReference type="ARBA" id="ARBA00016218"/>
    </source>
</evidence>
<comment type="caution">
    <text evidence="14">The sequence shown here is derived from an EMBL/GenBank/DDBJ whole genome shotgun (WGS) entry which is preliminary data.</text>
</comment>
<accession>A0A1V3NG87</accession>
<dbReference type="InterPro" id="IPR035907">
    <property type="entry name" value="Hppk_sf"/>
</dbReference>
<evidence type="ECO:0000256" key="2">
    <source>
        <dbReference type="ARBA" id="ARBA00005810"/>
    </source>
</evidence>
<evidence type="ECO:0000256" key="11">
    <source>
        <dbReference type="ARBA" id="ARBA00029766"/>
    </source>
</evidence>
<dbReference type="Proteomes" id="UP000189462">
    <property type="component" value="Unassembled WGS sequence"/>
</dbReference>
<dbReference type="EMBL" id="MVBK01000058">
    <property type="protein sequence ID" value="OOG23796.1"/>
    <property type="molecule type" value="Genomic_DNA"/>
</dbReference>
<protein>
    <recommendedName>
        <fullName evidence="4">2-amino-4-hydroxy-6-hydroxymethyldihydropteridine pyrophosphokinase</fullName>
        <ecNumber evidence="3">2.7.6.3</ecNumber>
    </recommendedName>
    <alternativeName>
        <fullName evidence="11">6-hydroxymethyl-7,8-dihydropterin pyrophosphokinase</fullName>
    </alternativeName>
    <alternativeName>
        <fullName evidence="12">7,8-dihydro-6-hydroxymethylpterin-pyrophosphokinase</fullName>
    </alternativeName>
</protein>
<sequence>MAEVIAYVGLGSNLENPVDQVSKGLEALERLPRTRCLARSSLYTSPPMGPPGQPDYVNAVACLATGLSALELLEALMAVERTHGRLRDGTRWGPRTLDLDILLYGDARIDSPQLRVPHPGIPERPFVLYPLAEIAPGDLDLPGLGSLTGLKAGCPRGGLNRLEGGA</sequence>
<keyword evidence="6" id="KW-0547">Nucleotide-binding</keyword>
<keyword evidence="15" id="KW-1185">Reference proteome</keyword>
<organism evidence="14 15">
    <name type="scientific">Thioalkalivibrio denitrificans</name>
    <dbReference type="NCBI Taxonomy" id="108003"/>
    <lineage>
        <taxon>Bacteria</taxon>
        <taxon>Pseudomonadati</taxon>
        <taxon>Pseudomonadota</taxon>
        <taxon>Gammaproteobacteria</taxon>
        <taxon>Chromatiales</taxon>
        <taxon>Ectothiorhodospiraceae</taxon>
        <taxon>Thioalkalivibrio</taxon>
    </lineage>
</organism>
<keyword evidence="8" id="KW-0067">ATP-binding</keyword>
<proteinExistence type="inferred from homology"/>
<evidence type="ECO:0000256" key="1">
    <source>
        <dbReference type="ARBA" id="ARBA00005051"/>
    </source>
</evidence>
<dbReference type="AlphaFoldDB" id="A0A1V3NG87"/>
<evidence type="ECO:0000256" key="6">
    <source>
        <dbReference type="ARBA" id="ARBA00022741"/>
    </source>
</evidence>
<dbReference type="PANTHER" id="PTHR43071">
    <property type="entry name" value="2-AMINO-4-HYDROXY-6-HYDROXYMETHYLDIHYDROPTERIDINE PYROPHOSPHOKINASE"/>
    <property type="match status" value="1"/>
</dbReference>
<dbReference type="GO" id="GO:0005524">
    <property type="term" value="F:ATP binding"/>
    <property type="evidence" value="ECO:0007669"/>
    <property type="project" value="UniProtKB-KW"/>
</dbReference>
<dbReference type="GO" id="GO:0046654">
    <property type="term" value="P:tetrahydrofolate biosynthetic process"/>
    <property type="evidence" value="ECO:0007669"/>
    <property type="project" value="UniProtKB-UniPathway"/>
</dbReference>
<name>A0A1V3NG87_9GAMM</name>
<evidence type="ECO:0000256" key="9">
    <source>
        <dbReference type="ARBA" id="ARBA00022909"/>
    </source>
</evidence>
<dbReference type="GO" id="GO:0046656">
    <property type="term" value="P:folic acid biosynthetic process"/>
    <property type="evidence" value="ECO:0007669"/>
    <property type="project" value="UniProtKB-KW"/>
</dbReference>
<evidence type="ECO:0000256" key="7">
    <source>
        <dbReference type="ARBA" id="ARBA00022777"/>
    </source>
</evidence>
<dbReference type="SUPFAM" id="SSF55083">
    <property type="entry name" value="6-hydroxymethyl-7,8-dihydropterin pyrophosphokinase, HPPK"/>
    <property type="match status" value="1"/>
</dbReference>
<dbReference type="Pfam" id="PF01288">
    <property type="entry name" value="HPPK"/>
    <property type="match status" value="1"/>
</dbReference>
<gene>
    <name evidence="14" type="ORF">B1C78_10230</name>
</gene>
<dbReference type="CDD" id="cd00483">
    <property type="entry name" value="HPPK"/>
    <property type="match status" value="1"/>
</dbReference>
<dbReference type="UniPathway" id="UPA00077">
    <property type="reaction ID" value="UER00155"/>
</dbReference>
<dbReference type="InterPro" id="IPR000550">
    <property type="entry name" value="Hppk"/>
</dbReference>
<evidence type="ECO:0000313" key="14">
    <source>
        <dbReference type="EMBL" id="OOG23796.1"/>
    </source>
</evidence>
<evidence type="ECO:0000259" key="13">
    <source>
        <dbReference type="PROSITE" id="PS00794"/>
    </source>
</evidence>
<comment type="similarity">
    <text evidence="2">Belongs to the HPPK family.</text>
</comment>
<evidence type="ECO:0000256" key="5">
    <source>
        <dbReference type="ARBA" id="ARBA00022679"/>
    </source>
</evidence>
<dbReference type="NCBIfam" id="TIGR01498">
    <property type="entry name" value="folK"/>
    <property type="match status" value="1"/>
</dbReference>
<dbReference type="GO" id="GO:0016301">
    <property type="term" value="F:kinase activity"/>
    <property type="evidence" value="ECO:0007669"/>
    <property type="project" value="UniProtKB-KW"/>
</dbReference>
<dbReference type="EC" id="2.7.6.3" evidence="3"/>
<dbReference type="PROSITE" id="PS00794">
    <property type="entry name" value="HPPK"/>
    <property type="match status" value="1"/>
</dbReference>
<keyword evidence="9" id="KW-0289">Folate biosynthesis</keyword>